<dbReference type="GeneTree" id="ENSGT00390000009184"/>
<dbReference type="PIRSF" id="PIRSF002374">
    <property type="entry name" value="Casein_kappa"/>
    <property type="match status" value="1"/>
</dbReference>
<reference evidence="12" key="1">
    <citation type="submission" date="2025-08" db="UniProtKB">
        <authorList>
            <consortium name="Ensembl"/>
        </authorList>
    </citation>
    <scope>IDENTIFICATION</scope>
</reference>
<keyword evidence="7 9" id="KW-0494">Milk protein</keyword>
<evidence type="ECO:0000256" key="7">
    <source>
        <dbReference type="ARBA" id="ARBA00022743"/>
    </source>
</evidence>
<keyword evidence="6" id="KW-0597">Phosphoprotein</keyword>
<dbReference type="InterPro" id="IPR000117">
    <property type="entry name" value="Casein_kappa"/>
</dbReference>
<dbReference type="OrthoDB" id="9836334at2759"/>
<dbReference type="AlphaFoldDB" id="A0A8D2DRB8"/>
<keyword evidence="11" id="KW-0732">Signal</keyword>
<comment type="subcellular location">
    <subcellularLocation>
        <location evidence="2 9">Secreted</location>
    </subcellularLocation>
</comment>
<evidence type="ECO:0000313" key="13">
    <source>
        <dbReference type="Proteomes" id="UP000694564"/>
    </source>
</evidence>
<evidence type="ECO:0000256" key="11">
    <source>
        <dbReference type="SAM" id="SignalP"/>
    </source>
</evidence>
<dbReference type="GO" id="GO:0050821">
    <property type="term" value="P:protein stabilization"/>
    <property type="evidence" value="ECO:0007669"/>
    <property type="project" value="Ensembl"/>
</dbReference>
<gene>
    <name evidence="12" type="primary">CSN3</name>
</gene>
<evidence type="ECO:0000256" key="4">
    <source>
        <dbReference type="ARBA" id="ARBA00017238"/>
    </source>
</evidence>
<feature type="chain" id="PRO_5034216075" description="Kappa-casein" evidence="11">
    <location>
        <begin position="20"/>
        <end position="181"/>
    </location>
</feature>
<keyword evidence="13" id="KW-1185">Reference proteome</keyword>
<reference evidence="12" key="2">
    <citation type="submission" date="2025-09" db="UniProtKB">
        <authorList>
            <consortium name="Ensembl"/>
        </authorList>
    </citation>
    <scope>IDENTIFICATION</scope>
</reference>
<comment type="similarity">
    <text evidence="3 9">Belongs to the kappa-casein family.</text>
</comment>
<dbReference type="Pfam" id="PF00997">
    <property type="entry name" value="Casein_kappa"/>
    <property type="match status" value="1"/>
</dbReference>
<protein>
    <recommendedName>
        <fullName evidence="4 9">Kappa-casein</fullName>
    </recommendedName>
</protein>
<evidence type="ECO:0000256" key="3">
    <source>
        <dbReference type="ARBA" id="ARBA00005332"/>
    </source>
</evidence>
<feature type="site" description="Cleavage; by chymosin/rennin" evidence="10">
    <location>
        <begin position="118"/>
        <end position="119"/>
    </location>
</feature>
<keyword evidence="5 9" id="KW-0964">Secreted</keyword>
<evidence type="ECO:0000256" key="8">
    <source>
        <dbReference type="ARBA" id="ARBA00023180"/>
    </source>
</evidence>
<organism evidence="12 13">
    <name type="scientific">Sciurus vulgaris</name>
    <name type="common">Eurasian red squirrel</name>
    <dbReference type="NCBI Taxonomy" id="55149"/>
    <lineage>
        <taxon>Eukaryota</taxon>
        <taxon>Metazoa</taxon>
        <taxon>Chordata</taxon>
        <taxon>Craniata</taxon>
        <taxon>Vertebrata</taxon>
        <taxon>Euteleostomi</taxon>
        <taxon>Mammalia</taxon>
        <taxon>Eutheria</taxon>
        <taxon>Euarchontoglires</taxon>
        <taxon>Glires</taxon>
        <taxon>Rodentia</taxon>
        <taxon>Sciuromorpha</taxon>
        <taxon>Sciuridae</taxon>
        <taxon>Sciurinae</taxon>
        <taxon>Sciurini</taxon>
        <taxon>Sciurus</taxon>
    </lineage>
</organism>
<dbReference type="Proteomes" id="UP000694564">
    <property type="component" value="Chromosome 9"/>
</dbReference>
<evidence type="ECO:0000313" key="12">
    <source>
        <dbReference type="Ensembl" id="ENSSVLP00005027581.1"/>
    </source>
</evidence>
<feature type="signal peptide" evidence="11">
    <location>
        <begin position="1"/>
        <end position="19"/>
    </location>
</feature>
<evidence type="ECO:0000256" key="6">
    <source>
        <dbReference type="ARBA" id="ARBA00022553"/>
    </source>
</evidence>
<comment type="function">
    <text evidence="1 9">Kappa-casein stabilizes micelle formation, preventing casein precipitation in milk.</text>
</comment>
<evidence type="ECO:0000256" key="5">
    <source>
        <dbReference type="ARBA" id="ARBA00022525"/>
    </source>
</evidence>
<keyword evidence="8" id="KW-0325">Glycoprotein</keyword>
<dbReference type="Ensembl" id="ENSSVLT00005030658.1">
    <property type="protein sequence ID" value="ENSSVLP00005027581.1"/>
    <property type="gene ID" value="ENSSVLG00005021807.1"/>
</dbReference>
<dbReference type="PANTHER" id="PTHR11470">
    <property type="entry name" value="KAPPA CASEIN"/>
    <property type="match status" value="1"/>
</dbReference>
<dbReference type="GO" id="GO:0007595">
    <property type="term" value="P:lactation"/>
    <property type="evidence" value="ECO:0007669"/>
    <property type="project" value="Ensembl"/>
</dbReference>
<proteinExistence type="inferred from homology"/>
<sequence>MKGFLLIVNVMALTLPLLAAEVQDQEQTACNEKFERPFDQKIVPYVPIHYALNRYPNFEPNYYQHTPIASISNPYMIHPYYAKAFVLRSHAQIPQWHLLPNIHHPIMAQHHPYRHSSFMAIPPKKFQDKTTIPANDIKNTVEPTPIPTNEQAVSTTVIAEASSEFINTPETTTVPVTSPAA</sequence>
<evidence type="ECO:0000256" key="1">
    <source>
        <dbReference type="ARBA" id="ARBA00003829"/>
    </source>
</evidence>
<evidence type="ECO:0000256" key="2">
    <source>
        <dbReference type="ARBA" id="ARBA00004613"/>
    </source>
</evidence>
<evidence type="ECO:0000256" key="9">
    <source>
        <dbReference type="PIRNR" id="PIRNR002374"/>
    </source>
</evidence>
<dbReference type="GO" id="GO:0005615">
    <property type="term" value="C:extracellular space"/>
    <property type="evidence" value="ECO:0007669"/>
    <property type="project" value="Ensembl"/>
</dbReference>
<evidence type="ECO:0000256" key="10">
    <source>
        <dbReference type="PIRSR" id="PIRSR002374-1"/>
    </source>
</evidence>
<accession>A0A8D2DRB8</accession>
<dbReference type="PANTHER" id="PTHR11470:SF2">
    <property type="entry name" value="KAPPA-CASEIN"/>
    <property type="match status" value="1"/>
</dbReference>
<name>A0A8D2DRB8_SCIVU</name>